<sequence length="294" mass="32956">MKKVIVIGVLFVIFTSCQNQKKEVKNIKNQNTIAEQVSALSKTLNQNIQEKYVINLNHHQMAKEEGVYTPPSIATIFSDPNVNTALIKKNALIGIDLPYKILCYTEADTSRVSLTYTSADFIAKRHGLHAKELEDYQKHMRKLLEPIKGVNISETKTDSVDVGYGIISIKSDFDFNQTVQNLKAIVEAQNDTRWFGDIDFQKDAKALGVEIQPATLLLFGGPAPGGKAMMTMPKIGLDAFCQKLLVYKKDNGEIWIAFNDIVAFAKLYYGSFTKPQAMINQRLKVTFTKAVLKQ</sequence>
<reference evidence="2" key="2">
    <citation type="submission" date="2020-09" db="EMBL/GenBank/DDBJ databases">
        <authorList>
            <person name="Sun Q."/>
            <person name="Kim S."/>
        </authorList>
    </citation>
    <scope>NUCLEOTIDE SEQUENCE</scope>
    <source>
        <strain evidence="2">KCTC 12710</strain>
    </source>
</reference>
<feature type="domain" description="DUF302" evidence="1">
    <location>
        <begin position="57"/>
        <end position="114"/>
    </location>
</feature>
<comment type="caution">
    <text evidence="2">The sequence shown here is derived from an EMBL/GenBank/DDBJ whole genome shotgun (WGS) entry which is preliminary data.</text>
</comment>
<dbReference type="PANTHER" id="PTHR38342">
    <property type="entry name" value="SLR5037 PROTEIN"/>
    <property type="match status" value="1"/>
</dbReference>
<dbReference type="InterPro" id="IPR005180">
    <property type="entry name" value="DUF302"/>
</dbReference>
<keyword evidence="3" id="KW-1185">Reference proteome</keyword>
<dbReference type="RefSeq" id="WP_189362194.1">
    <property type="nucleotide sequence ID" value="NZ_BMWZ01000007.1"/>
</dbReference>
<organism evidence="2 3">
    <name type="scientific">Algibacter mikhailovii</name>
    <dbReference type="NCBI Taxonomy" id="425498"/>
    <lineage>
        <taxon>Bacteria</taxon>
        <taxon>Pseudomonadati</taxon>
        <taxon>Bacteroidota</taxon>
        <taxon>Flavobacteriia</taxon>
        <taxon>Flavobacteriales</taxon>
        <taxon>Flavobacteriaceae</taxon>
        <taxon>Algibacter</taxon>
    </lineage>
</organism>
<dbReference type="SUPFAM" id="SSF103247">
    <property type="entry name" value="TT1751-like"/>
    <property type="match status" value="2"/>
</dbReference>
<dbReference type="PROSITE" id="PS51257">
    <property type="entry name" value="PROKAR_LIPOPROTEIN"/>
    <property type="match status" value="1"/>
</dbReference>
<dbReference type="Gene3D" id="3.30.310.70">
    <property type="entry name" value="TT1751-like domain"/>
    <property type="match status" value="2"/>
</dbReference>
<dbReference type="EMBL" id="BMWZ01000007">
    <property type="protein sequence ID" value="GGZ89863.1"/>
    <property type="molecule type" value="Genomic_DNA"/>
</dbReference>
<reference evidence="2" key="1">
    <citation type="journal article" date="2014" name="Int. J. Syst. Evol. Microbiol.">
        <title>Complete genome sequence of Corynebacterium casei LMG S-19264T (=DSM 44701T), isolated from a smear-ripened cheese.</title>
        <authorList>
            <consortium name="US DOE Joint Genome Institute (JGI-PGF)"/>
            <person name="Walter F."/>
            <person name="Albersmeier A."/>
            <person name="Kalinowski J."/>
            <person name="Ruckert C."/>
        </authorList>
    </citation>
    <scope>NUCLEOTIDE SEQUENCE</scope>
    <source>
        <strain evidence="2">KCTC 12710</strain>
    </source>
</reference>
<dbReference type="AlphaFoldDB" id="A0A918R8U8"/>
<feature type="domain" description="DUF302" evidence="1">
    <location>
        <begin position="198"/>
        <end position="260"/>
    </location>
</feature>
<evidence type="ECO:0000313" key="3">
    <source>
        <dbReference type="Proteomes" id="UP000636004"/>
    </source>
</evidence>
<protein>
    <recommendedName>
        <fullName evidence="1">DUF302 domain-containing protein</fullName>
    </recommendedName>
</protein>
<evidence type="ECO:0000259" key="1">
    <source>
        <dbReference type="Pfam" id="PF03625"/>
    </source>
</evidence>
<evidence type="ECO:0000313" key="2">
    <source>
        <dbReference type="EMBL" id="GGZ89863.1"/>
    </source>
</evidence>
<name>A0A918R8U8_9FLAO</name>
<dbReference type="Pfam" id="PF03625">
    <property type="entry name" value="DUF302"/>
    <property type="match status" value="2"/>
</dbReference>
<dbReference type="Proteomes" id="UP000636004">
    <property type="component" value="Unassembled WGS sequence"/>
</dbReference>
<proteinExistence type="predicted"/>
<gene>
    <name evidence="2" type="ORF">GCM10007028_30210</name>
</gene>
<dbReference type="InterPro" id="IPR035923">
    <property type="entry name" value="TT1751-like_sf"/>
</dbReference>
<accession>A0A918R8U8</accession>
<dbReference type="PANTHER" id="PTHR38342:SF2">
    <property type="entry name" value="INNER MEMBRANE OR EXPORTED"/>
    <property type="match status" value="1"/>
</dbReference>
<dbReference type="CDD" id="cd14797">
    <property type="entry name" value="DUF302"/>
    <property type="match status" value="1"/>
</dbReference>